<dbReference type="EnsemblMetazoa" id="AMEM008228-RA">
    <property type="protein sequence ID" value="AMEM008228-PA"/>
    <property type="gene ID" value="AMEM008228"/>
</dbReference>
<evidence type="ECO:0008006" key="4">
    <source>
        <dbReference type="Google" id="ProtNLM"/>
    </source>
</evidence>
<protein>
    <recommendedName>
        <fullName evidence="4">Chitin-binding type-2 domain-containing protein</fullName>
    </recommendedName>
</protein>
<evidence type="ECO:0000313" key="3">
    <source>
        <dbReference type="Proteomes" id="UP000075903"/>
    </source>
</evidence>
<dbReference type="VEuPathDB" id="VectorBase:AMEM008228"/>
<accession>A0A182V3G8</accession>
<evidence type="ECO:0000313" key="2">
    <source>
        <dbReference type="EnsemblMetazoa" id="AMEM008228-PA"/>
    </source>
</evidence>
<organism evidence="2 3">
    <name type="scientific">Anopheles merus</name>
    <name type="common">Mosquito</name>
    <dbReference type="NCBI Taxonomy" id="30066"/>
    <lineage>
        <taxon>Eukaryota</taxon>
        <taxon>Metazoa</taxon>
        <taxon>Ecdysozoa</taxon>
        <taxon>Arthropoda</taxon>
        <taxon>Hexapoda</taxon>
        <taxon>Insecta</taxon>
        <taxon>Pterygota</taxon>
        <taxon>Neoptera</taxon>
        <taxon>Endopterygota</taxon>
        <taxon>Diptera</taxon>
        <taxon>Nematocera</taxon>
        <taxon>Culicoidea</taxon>
        <taxon>Culicidae</taxon>
        <taxon>Anophelinae</taxon>
        <taxon>Anopheles</taxon>
    </lineage>
</organism>
<feature type="signal peptide" evidence="1">
    <location>
        <begin position="1"/>
        <end position="39"/>
    </location>
</feature>
<evidence type="ECO:0000256" key="1">
    <source>
        <dbReference type="SAM" id="SignalP"/>
    </source>
</evidence>
<dbReference type="Proteomes" id="UP000075903">
    <property type="component" value="Unassembled WGS sequence"/>
</dbReference>
<name>A0A182V3G8_ANOME</name>
<feature type="chain" id="PRO_5008139091" description="Chitin-binding type-2 domain-containing protein" evidence="1">
    <location>
        <begin position="40"/>
        <end position="79"/>
    </location>
</feature>
<keyword evidence="3" id="KW-1185">Reference proteome</keyword>
<sequence length="79" mass="8800">MYLPPGTTLQDLKFDWGAPKMKLLWLVVLLVALVCGTYGQECPKGFNAQQGKCVAQRPVHGDCPPNSKYDLNQNLCIYT</sequence>
<reference evidence="2" key="1">
    <citation type="submission" date="2020-05" db="UniProtKB">
        <authorList>
            <consortium name="EnsemblMetazoa"/>
        </authorList>
    </citation>
    <scope>IDENTIFICATION</scope>
    <source>
        <strain evidence="2">MAF</strain>
    </source>
</reference>
<proteinExistence type="predicted"/>
<dbReference type="AlphaFoldDB" id="A0A182V3G8"/>
<keyword evidence="1" id="KW-0732">Signal</keyword>